<organism evidence="1 2">
    <name type="scientific">Rhamnusium bicolor</name>
    <dbReference type="NCBI Taxonomy" id="1586634"/>
    <lineage>
        <taxon>Eukaryota</taxon>
        <taxon>Metazoa</taxon>
        <taxon>Ecdysozoa</taxon>
        <taxon>Arthropoda</taxon>
        <taxon>Hexapoda</taxon>
        <taxon>Insecta</taxon>
        <taxon>Pterygota</taxon>
        <taxon>Neoptera</taxon>
        <taxon>Endopterygota</taxon>
        <taxon>Coleoptera</taxon>
        <taxon>Polyphaga</taxon>
        <taxon>Cucujiformia</taxon>
        <taxon>Chrysomeloidea</taxon>
        <taxon>Cerambycidae</taxon>
        <taxon>Lepturinae</taxon>
        <taxon>Rhagiini</taxon>
        <taxon>Rhamnusium</taxon>
    </lineage>
</organism>
<evidence type="ECO:0008006" key="3">
    <source>
        <dbReference type="Google" id="ProtNLM"/>
    </source>
</evidence>
<sequence>VINVLDKNNENHNVRYLLDSCSQAHFLTVVCAKRLKLDTSITKWHSAVSGIGPTCASVRGKTNIVISSRFNPNNSYPLEVLLVDKITEKLPSCTIYTDALSHIVDLPLADDTFDKPVKINRVIGTELFPFLLGKVKIEGPSHSPIALETNLGFVVMESAPIWSDREIINTFCTILELSLGTLASTFWELENILSQSAVNPEDLEYDQHGQFQGILWRFSENEQIVVYKLNTVTFGVKSSPYLAIHQLATDEVKHYPLSAAIVKRHFYMDDLVTSISNLEQAKILYHQLVGLLKTGCSDLINWSVNSKDLLEYIPGKKSFAKSRDFETDNLKILGLQWRPSLDILTFQINFVNRICSKRNILPMAVRLFDPLDFIAPITLFLKLSIKELWNLKGDWDESSSEYHFS</sequence>
<dbReference type="AlphaFoldDB" id="A0AAV8X3T6"/>
<dbReference type="PANTHER" id="PTHR47331">
    <property type="entry name" value="PHD-TYPE DOMAIN-CONTAINING PROTEIN"/>
    <property type="match status" value="1"/>
</dbReference>
<dbReference type="Pfam" id="PF05380">
    <property type="entry name" value="Peptidase_A17"/>
    <property type="match status" value="1"/>
</dbReference>
<feature type="non-terminal residue" evidence="1">
    <location>
        <position position="1"/>
    </location>
</feature>
<dbReference type="EMBL" id="JANEYF010003925">
    <property type="protein sequence ID" value="KAJ8933072.1"/>
    <property type="molecule type" value="Genomic_DNA"/>
</dbReference>
<reference evidence="1" key="1">
    <citation type="journal article" date="2023" name="Insect Mol. Biol.">
        <title>Genome sequencing provides insights into the evolution of gene families encoding plant cell wall-degrading enzymes in longhorned beetles.</title>
        <authorList>
            <person name="Shin N.R."/>
            <person name="Okamura Y."/>
            <person name="Kirsch R."/>
            <person name="Pauchet Y."/>
        </authorList>
    </citation>
    <scope>NUCLEOTIDE SEQUENCE</scope>
    <source>
        <strain evidence="1">RBIC_L_NR</strain>
    </source>
</reference>
<proteinExistence type="predicted"/>
<dbReference type="Proteomes" id="UP001162156">
    <property type="component" value="Unassembled WGS sequence"/>
</dbReference>
<dbReference type="InterPro" id="IPR008042">
    <property type="entry name" value="Retrotrans_Pao"/>
</dbReference>
<protein>
    <recommendedName>
        <fullName evidence="3">Peptidase aspartic putative domain-containing protein</fullName>
    </recommendedName>
</protein>
<comment type="caution">
    <text evidence="1">The sequence shown here is derived from an EMBL/GenBank/DDBJ whole genome shotgun (WGS) entry which is preliminary data.</text>
</comment>
<name>A0AAV8X3T6_9CUCU</name>
<evidence type="ECO:0000313" key="2">
    <source>
        <dbReference type="Proteomes" id="UP001162156"/>
    </source>
</evidence>
<evidence type="ECO:0000313" key="1">
    <source>
        <dbReference type="EMBL" id="KAJ8933072.1"/>
    </source>
</evidence>
<accession>A0AAV8X3T6</accession>
<keyword evidence="2" id="KW-1185">Reference proteome</keyword>
<gene>
    <name evidence="1" type="ORF">NQ314_014226</name>
</gene>